<organism evidence="1 2">
    <name type="scientific">Phaseolus angularis</name>
    <name type="common">Azuki bean</name>
    <name type="synonym">Vigna angularis</name>
    <dbReference type="NCBI Taxonomy" id="3914"/>
    <lineage>
        <taxon>Eukaryota</taxon>
        <taxon>Viridiplantae</taxon>
        <taxon>Streptophyta</taxon>
        <taxon>Embryophyta</taxon>
        <taxon>Tracheophyta</taxon>
        <taxon>Spermatophyta</taxon>
        <taxon>Magnoliopsida</taxon>
        <taxon>eudicotyledons</taxon>
        <taxon>Gunneridae</taxon>
        <taxon>Pentapetalae</taxon>
        <taxon>rosids</taxon>
        <taxon>fabids</taxon>
        <taxon>Fabales</taxon>
        <taxon>Fabaceae</taxon>
        <taxon>Papilionoideae</taxon>
        <taxon>50 kb inversion clade</taxon>
        <taxon>NPAAA clade</taxon>
        <taxon>indigoferoid/millettioid clade</taxon>
        <taxon>Phaseoleae</taxon>
        <taxon>Vigna</taxon>
    </lineage>
</organism>
<dbReference type="Proteomes" id="UP000053144">
    <property type="component" value="Chromosome 1"/>
</dbReference>
<name>A0A0L9TLE6_PHAAN</name>
<evidence type="ECO:0000313" key="1">
    <source>
        <dbReference type="EMBL" id="KOM31267.1"/>
    </source>
</evidence>
<dbReference type="EMBL" id="CM003371">
    <property type="protein sequence ID" value="KOM31267.1"/>
    <property type="molecule type" value="Genomic_DNA"/>
</dbReference>
<dbReference type="AlphaFoldDB" id="A0A0L9TLE6"/>
<reference evidence="2" key="1">
    <citation type="journal article" date="2015" name="Proc. Natl. Acad. Sci. U.S.A.">
        <title>Genome sequencing of adzuki bean (Vigna angularis) provides insight into high starch and low fat accumulation and domestication.</title>
        <authorList>
            <person name="Yang K."/>
            <person name="Tian Z."/>
            <person name="Chen C."/>
            <person name="Luo L."/>
            <person name="Zhao B."/>
            <person name="Wang Z."/>
            <person name="Yu L."/>
            <person name="Li Y."/>
            <person name="Sun Y."/>
            <person name="Li W."/>
            <person name="Chen Y."/>
            <person name="Li Y."/>
            <person name="Zhang Y."/>
            <person name="Ai D."/>
            <person name="Zhao J."/>
            <person name="Shang C."/>
            <person name="Ma Y."/>
            <person name="Wu B."/>
            <person name="Wang M."/>
            <person name="Gao L."/>
            <person name="Sun D."/>
            <person name="Zhang P."/>
            <person name="Guo F."/>
            <person name="Wang W."/>
            <person name="Li Y."/>
            <person name="Wang J."/>
            <person name="Varshney R.K."/>
            <person name="Wang J."/>
            <person name="Ling H.Q."/>
            <person name="Wan P."/>
        </authorList>
    </citation>
    <scope>NUCLEOTIDE SEQUENCE</scope>
    <source>
        <strain evidence="2">cv. Jingnong 6</strain>
    </source>
</reference>
<accession>A0A0L9TLE6</accession>
<dbReference type="Gramene" id="KOM31267">
    <property type="protein sequence ID" value="KOM31267"/>
    <property type="gene ID" value="LR48_Vigan01g082200"/>
</dbReference>
<evidence type="ECO:0000313" key="2">
    <source>
        <dbReference type="Proteomes" id="UP000053144"/>
    </source>
</evidence>
<proteinExistence type="predicted"/>
<sequence length="104" mass="11442">MSCCASGQEVARVDLDGHRRTVVTGVKGRLCEEGCIGYVATIELGKRAWSITIYSQGHFQKLMRLSILTTLGTEYNPLLPLLALSIAYSWLSILATLDTPRQDV</sequence>
<protein>
    <submittedName>
        <fullName evidence="1">Uncharacterized protein</fullName>
    </submittedName>
</protein>
<gene>
    <name evidence="1" type="ORF">LR48_Vigan01g082200</name>
</gene>